<evidence type="ECO:0000313" key="2">
    <source>
        <dbReference type="EMBL" id="GCD18739.1"/>
    </source>
</evidence>
<reference evidence="2 3" key="1">
    <citation type="submission" date="2018-11" db="EMBL/GenBank/DDBJ databases">
        <title>Draft genome sequence of Cellulomonas takizawaensis strain TKZ-21.</title>
        <authorList>
            <person name="Yamamura H."/>
            <person name="Hayashi T."/>
            <person name="Hamada M."/>
            <person name="Serisawa Y."/>
            <person name="Matsuyama K."/>
            <person name="Nakagawa Y."/>
            <person name="Otoguro M."/>
            <person name="Yanagida F."/>
            <person name="Hayakawa M."/>
        </authorList>
    </citation>
    <scope>NUCLEOTIDE SEQUENCE [LARGE SCALE GENOMIC DNA]</scope>
    <source>
        <strain evidence="2 3">TKZ-21</strain>
    </source>
</reference>
<proteinExistence type="predicted"/>
<accession>A0A401UVM7</accession>
<name>A0A401UVM7_9CELL</name>
<gene>
    <name evidence="2" type="ORF">CTKZ_03010</name>
</gene>
<dbReference type="Proteomes" id="UP000288246">
    <property type="component" value="Unassembled WGS sequence"/>
</dbReference>
<dbReference type="EMBL" id="BHYL01000026">
    <property type="protein sequence ID" value="GCD18739.1"/>
    <property type="molecule type" value="Genomic_DNA"/>
</dbReference>
<organism evidence="2 3">
    <name type="scientific">Cellulomonas algicola</name>
    <dbReference type="NCBI Taxonomy" id="2071633"/>
    <lineage>
        <taxon>Bacteria</taxon>
        <taxon>Bacillati</taxon>
        <taxon>Actinomycetota</taxon>
        <taxon>Actinomycetes</taxon>
        <taxon>Micrococcales</taxon>
        <taxon>Cellulomonadaceae</taxon>
        <taxon>Cellulomonas</taxon>
    </lineage>
</organism>
<evidence type="ECO:0000256" key="1">
    <source>
        <dbReference type="SAM" id="MobiDB-lite"/>
    </source>
</evidence>
<keyword evidence="3" id="KW-1185">Reference proteome</keyword>
<feature type="compositionally biased region" description="Basic residues" evidence="1">
    <location>
        <begin position="119"/>
        <end position="130"/>
    </location>
</feature>
<dbReference type="AlphaFoldDB" id="A0A401UVM7"/>
<feature type="compositionally biased region" description="Polar residues" evidence="1">
    <location>
        <begin position="1"/>
        <end position="11"/>
    </location>
</feature>
<protein>
    <submittedName>
        <fullName evidence="2">Uncharacterized protein</fullName>
    </submittedName>
</protein>
<feature type="region of interest" description="Disordered" evidence="1">
    <location>
        <begin position="101"/>
        <end position="130"/>
    </location>
</feature>
<sequence length="130" mass="13753">MPTQAAASTAGQRGAWFPGSTAGGAALGVMPRRCRPGSHGASGTTPARALACAGPDPDPTTALPVPALRLKEEPRRAFEPFRTSSKGFRDSRALARWRRCERSHGLGDRQPIPACARRPPPRPPHKGVLS</sequence>
<feature type="region of interest" description="Disordered" evidence="1">
    <location>
        <begin position="1"/>
        <end position="64"/>
    </location>
</feature>
<evidence type="ECO:0000313" key="3">
    <source>
        <dbReference type="Proteomes" id="UP000288246"/>
    </source>
</evidence>
<comment type="caution">
    <text evidence="2">The sequence shown here is derived from an EMBL/GenBank/DDBJ whole genome shotgun (WGS) entry which is preliminary data.</text>
</comment>